<dbReference type="EC" id="2.7.1.-" evidence="5"/>
<gene>
    <name evidence="5" type="primary">kptA</name>
    <name evidence="6" type="ORF">HHL09_12285</name>
</gene>
<sequence length="183" mass="20461">MDLQGISKFLSLVLRHEPEKIGITLDENGWTDCQDLIEAANRHGKRFDHATLLRAVRENDKQRFALSEDGKRIRANQGHSVTVDLALNAQDPPERLYHGTVAKFVDAIQKHGLQKGERHHVHLSPQLVTATKVGERRGQPVILTIRALDMSAAGYPFYQSANGVWLADAVPPEFIEFPNSTPL</sequence>
<dbReference type="Gene3D" id="3.20.170.30">
    <property type="match status" value="1"/>
</dbReference>
<dbReference type="KEGG" id="luo:HHL09_12285"/>
<dbReference type="PANTHER" id="PTHR12684">
    <property type="entry name" value="PUTATIVE PHOSPHOTRANSFERASE"/>
    <property type="match status" value="1"/>
</dbReference>
<dbReference type="InterPro" id="IPR022928">
    <property type="entry name" value="RNA_2'-PTrans_KptA"/>
</dbReference>
<dbReference type="NCBIfam" id="NF002014">
    <property type="entry name" value="PRK00819.1-4"/>
    <property type="match status" value="1"/>
</dbReference>
<comment type="similarity">
    <text evidence="1 5">Belongs to the KptA/TPT1 family.</text>
</comment>
<protein>
    <recommendedName>
        <fullName evidence="5">Probable RNA 2'-phosphotransferase</fullName>
        <ecNumber evidence="5">2.7.1.-</ecNumber>
    </recommendedName>
</protein>
<comment type="function">
    <text evidence="4 5">Removes the 2'-phosphate from RNA via an intermediate in which the phosphate is ADP-ribosylated by NAD followed by a presumed transesterification to release the RNA and generate ADP-ribose 1''-2''-cyclic phosphate (APPR&gt;P). May function as an ADP-ribosylase.</text>
</comment>
<reference evidence="6 7" key="1">
    <citation type="submission" date="2020-04" db="EMBL/GenBank/DDBJ databases">
        <title>Luteolibacter sp. G-1-1-1 isolated from soil.</title>
        <authorList>
            <person name="Dahal R.H."/>
        </authorList>
    </citation>
    <scope>NUCLEOTIDE SEQUENCE [LARGE SCALE GENOMIC DNA]</scope>
    <source>
        <strain evidence="6 7">G-1-1-1</strain>
    </source>
</reference>
<dbReference type="GO" id="GO:0000215">
    <property type="term" value="F:tRNA 2'-phosphotransferase activity"/>
    <property type="evidence" value="ECO:0007669"/>
    <property type="project" value="TreeGrafter"/>
</dbReference>
<name>A0A858RII2_9BACT</name>
<dbReference type="SUPFAM" id="SSF56399">
    <property type="entry name" value="ADP-ribosylation"/>
    <property type="match status" value="1"/>
</dbReference>
<evidence type="ECO:0000313" key="7">
    <source>
        <dbReference type="Proteomes" id="UP000501812"/>
    </source>
</evidence>
<dbReference type="Pfam" id="PF01885">
    <property type="entry name" value="PTS_2-RNA"/>
    <property type="match status" value="1"/>
</dbReference>
<proteinExistence type="inferred from homology"/>
<dbReference type="PANTHER" id="PTHR12684:SF2">
    <property type="entry name" value="TRNA 2'-PHOSPHOTRANSFERASE 1"/>
    <property type="match status" value="1"/>
</dbReference>
<evidence type="ECO:0000256" key="5">
    <source>
        <dbReference type="HAMAP-Rule" id="MF_00299"/>
    </source>
</evidence>
<dbReference type="Gene3D" id="1.10.10.970">
    <property type="entry name" value="RNA 2'-phosphotransferase, Tpt1/KptA family, N-terminal domain"/>
    <property type="match status" value="1"/>
</dbReference>
<dbReference type="GO" id="GO:0006388">
    <property type="term" value="P:tRNA splicing, via endonucleolytic cleavage and ligation"/>
    <property type="evidence" value="ECO:0007669"/>
    <property type="project" value="UniProtKB-UniRule"/>
</dbReference>
<dbReference type="GO" id="GO:0003950">
    <property type="term" value="F:NAD+ poly-ADP-ribosyltransferase activity"/>
    <property type="evidence" value="ECO:0007669"/>
    <property type="project" value="InterPro"/>
</dbReference>
<dbReference type="Proteomes" id="UP000501812">
    <property type="component" value="Chromosome"/>
</dbReference>
<dbReference type="InterPro" id="IPR042081">
    <property type="entry name" value="RNA_2'-PTrans_C"/>
</dbReference>
<dbReference type="InterPro" id="IPR002745">
    <property type="entry name" value="Ptrans_KptA/Tpt1"/>
</dbReference>
<dbReference type="RefSeq" id="WP_169454926.1">
    <property type="nucleotide sequence ID" value="NZ_CP051774.1"/>
</dbReference>
<keyword evidence="2 5" id="KW-0808">Transferase</keyword>
<dbReference type="HAMAP" id="MF_00299">
    <property type="entry name" value="KptA"/>
    <property type="match status" value="1"/>
</dbReference>
<dbReference type="InterPro" id="IPR042080">
    <property type="entry name" value="RNA_2'-PTrans_N"/>
</dbReference>
<dbReference type="EMBL" id="CP051774">
    <property type="protein sequence ID" value="QJE96525.1"/>
    <property type="molecule type" value="Genomic_DNA"/>
</dbReference>
<evidence type="ECO:0000256" key="3">
    <source>
        <dbReference type="ARBA" id="ARBA00023027"/>
    </source>
</evidence>
<dbReference type="AlphaFoldDB" id="A0A858RII2"/>
<evidence type="ECO:0000313" key="6">
    <source>
        <dbReference type="EMBL" id="QJE96525.1"/>
    </source>
</evidence>
<keyword evidence="3 5" id="KW-0520">NAD</keyword>
<evidence type="ECO:0000256" key="1">
    <source>
        <dbReference type="ARBA" id="ARBA00009836"/>
    </source>
</evidence>
<evidence type="ECO:0000256" key="4">
    <source>
        <dbReference type="ARBA" id="ARBA00025212"/>
    </source>
</evidence>
<keyword evidence="7" id="KW-1185">Reference proteome</keyword>
<accession>A0A858RII2</accession>
<organism evidence="6 7">
    <name type="scientific">Luteolibacter luteus</name>
    <dbReference type="NCBI Taxonomy" id="2728835"/>
    <lineage>
        <taxon>Bacteria</taxon>
        <taxon>Pseudomonadati</taxon>
        <taxon>Verrucomicrobiota</taxon>
        <taxon>Verrucomicrobiia</taxon>
        <taxon>Verrucomicrobiales</taxon>
        <taxon>Verrucomicrobiaceae</taxon>
        <taxon>Luteolibacter</taxon>
    </lineage>
</organism>
<evidence type="ECO:0000256" key="2">
    <source>
        <dbReference type="ARBA" id="ARBA00022679"/>
    </source>
</evidence>